<evidence type="ECO:0000256" key="5">
    <source>
        <dbReference type="SAM" id="MobiDB-lite"/>
    </source>
</evidence>
<comment type="caution">
    <text evidence="7">The sequence shown here is derived from an EMBL/GenBank/DDBJ whole genome shotgun (WGS) entry which is preliminary data.</text>
</comment>
<dbReference type="SUPFAM" id="SSF53850">
    <property type="entry name" value="Periplasmic binding protein-like II"/>
    <property type="match status" value="1"/>
</dbReference>
<dbReference type="Gene3D" id="3.40.190.290">
    <property type="match status" value="1"/>
</dbReference>
<dbReference type="EMBL" id="JACCAU010000001">
    <property type="protein sequence ID" value="NYH15683.1"/>
    <property type="molecule type" value="Genomic_DNA"/>
</dbReference>
<accession>A0A7Y9W8Y5</accession>
<evidence type="ECO:0000256" key="1">
    <source>
        <dbReference type="ARBA" id="ARBA00009437"/>
    </source>
</evidence>
<evidence type="ECO:0000256" key="2">
    <source>
        <dbReference type="ARBA" id="ARBA00023015"/>
    </source>
</evidence>
<dbReference type="InterPro" id="IPR000847">
    <property type="entry name" value="LysR_HTH_N"/>
</dbReference>
<dbReference type="CDD" id="cd08422">
    <property type="entry name" value="PBP2_CrgA_like"/>
    <property type="match status" value="1"/>
</dbReference>
<dbReference type="Pfam" id="PF00126">
    <property type="entry name" value="HTH_1"/>
    <property type="match status" value="1"/>
</dbReference>
<dbReference type="FunFam" id="1.10.10.10:FF:000001">
    <property type="entry name" value="LysR family transcriptional regulator"/>
    <property type="match status" value="1"/>
</dbReference>
<dbReference type="GO" id="GO:0003700">
    <property type="term" value="F:DNA-binding transcription factor activity"/>
    <property type="evidence" value="ECO:0007669"/>
    <property type="project" value="InterPro"/>
</dbReference>
<gene>
    <name evidence="7" type="ORF">GGD41_002911</name>
</gene>
<dbReference type="InterPro" id="IPR058163">
    <property type="entry name" value="LysR-type_TF_proteobact-type"/>
</dbReference>
<evidence type="ECO:0000256" key="3">
    <source>
        <dbReference type="ARBA" id="ARBA00023125"/>
    </source>
</evidence>
<keyword evidence="4" id="KW-0804">Transcription</keyword>
<organism evidence="7 8">
    <name type="scientific">Paraburkholderia bryophila</name>
    <dbReference type="NCBI Taxonomy" id="420952"/>
    <lineage>
        <taxon>Bacteria</taxon>
        <taxon>Pseudomonadati</taxon>
        <taxon>Pseudomonadota</taxon>
        <taxon>Betaproteobacteria</taxon>
        <taxon>Burkholderiales</taxon>
        <taxon>Burkholderiaceae</taxon>
        <taxon>Paraburkholderia</taxon>
    </lineage>
</organism>
<dbReference type="GO" id="GO:0006351">
    <property type="term" value="P:DNA-templated transcription"/>
    <property type="evidence" value="ECO:0007669"/>
    <property type="project" value="TreeGrafter"/>
</dbReference>
<dbReference type="GO" id="GO:0043565">
    <property type="term" value="F:sequence-specific DNA binding"/>
    <property type="evidence" value="ECO:0007669"/>
    <property type="project" value="TreeGrafter"/>
</dbReference>
<evidence type="ECO:0000259" key="6">
    <source>
        <dbReference type="PROSITE" id="PS50931"/>
    </source>
</evidence>
<dbReference type="InterPro" id="IPR036388">
    <property type="entry name" value="WH-like_DNA-bd_sf"/>
</dbReference>
<feature type="domain" description="HTH lysR-type" evidence="6">
    <location>
        <begin position="1"/>
        <end position="59"/>
    </location>
</feature>
<evidence type="ECO:0000313" key="8">
    <source>
        <dbReference type="Proteomes" id="UP000572540"/>
    </source>
</evidence>
<sequence>MDLLAAMRIYVRVVERGNMSRAARDLAIGQPAVSERIERLEQHLGVKLLRRSTRVVSCTDEGKLFYERCKQVIDAADEACAAVSQQDPALRGVLRIAAPQGLGEIVLPRILLGIREQHPQLNIDLILNDQMVDPVTEGVDISLRLGQLGEGSFIARPLGHVRRVLVAAPAYLEQYGLPDHPDELIAHPFIRVMGLFGDDMLRLFDEQKAPISAQVSPALSVSHWRPVYELLLAGAGIGVLQEPVCANAIGSGRLIRLLPRYTVPGFELNALCARPIPSRTRVIMTVLEREIPAVLDNFTADYTAPSAARKTRPIKPTPPVAGDPNV</sequence>
<dbReference type="RefSeq" id="WP_179711591.1">
    <property type="nucleotide sequence ID" value="NZ_JACCAU010000001.1"/>
</dbReference>
<dbReference type="PRINTS" id="PR00039">
    <property type="entry name" value="HTHLYSR"/>
</dbReference>
<keyword evidence="2" id="KW-0805">Transcription regulation</keyword>
<dbReference type="PROSITE" id="PS50931">
    <property type="entry name" value="HTH_LYSR"/>
    <property type="match status" value="1"/>
</dbReference>
<dbReference type="SUPFAM" id="SSF46785">
    <property type="entry name" value="Winged helix' DNA-binding domain"/>
    <property type="match status" value="1"/>
</dbReference>
<feature type="compositionally biased region" description="Pro residues" evidence="5">
    <location>
        <begin position="315"/>
        <end position="326"/>
    </location>
</feature>
<protein>
    <submittedName>
        <fullName evidence="7">DNA-binding transcriptional LysR family regulator</fullName>
    </submittedName>
</protein>
<evidence type="ECO:0000256" key="4">
    <source>
        <dbReference type="ARBA" id="ARBA00023163"/>
    </source>
</evidence>
<dbReference type="InterPro" id="IPR036390">
    <property type="entry name" value="WH_DNA-bd_sf"/>
</dbReference>
<dbReference type="Pfam" id="PF03466">
    <property type="entry name" value="LysR_substrate"/>
    <property type="match status" value="1"/>
</dbReference>
<reference evidence="7 8" key="1">
    <citation type="submission" date="2020-07" db="EMBL/GenBank/DDBJ databases">
        <title>Exploring microbial biodiversity for novel pathways involved in the catabolism of aromatic compounds derived from lignin.</title>
        <authorList>
            <person name="Elkins J."/>
        </authorList>
    </citation>
    <scope>NUCLEOTIDE SEQUENCE [LARGE SCALE GENOMIC DNA]</scope>
    <source>
        <strain evidence="7 8">H2C3B</strain>
    </source>
</reference>
<comment type="similarity">
    <text evidence="1">Belongs to the LysR transcriptional regulatory family.</text>
</comment>
<name>A0A7Y9W8Y5_9BURK</name>
<dbReference type="AlphaFoldDB" id="A0A7Y9W8Y5"/>
<feature type="region of interest" description="Disordered" evidence="5">
    <location>
        <begin position="306"/>
        <end position="326"/>
    </location>
</feature>
<dbReference type="PANTHER" id="PTHR30537:SF30">
    <property type="entry name" value="TRANSCRIPTIONAL REGULATOR-RELATED"/>
    <property type="match status" value="1"/>
</dbReference>
<dbReference type="InterPro" id="IPR005119">
    <property type="entry name" value="LysR_subst-bd"/>
</dbReference>
<dbReference type="Proteomes" id="UP000572540">
    <property type="component" value="Unassembled WGS sequence"/>
</dbReference>
<proteinExistence type="inferred from homology"/>
<dbReference type="Gene3D" id="1.10.10.10">
    <property type="entry name" value="Winged helix-like DNA-binding domain superfamily/Winged helix DNA-binding domain"/>
    <property type="match status" value="1"/>
</dbReference>
<evidence type="ECO:0000313" key="7">
    <source>
        <dbReference type="EMBL" id="NYH15683.1"/>
    </source>
</evidence>
<keyword evidence="3 7" id="KW-0238">DNA-binding</keyword>
<dbReference type="PANTHER" id="PTHR30537">
    <property type="entry name" value="HTH-TYPE TRANSCRIPTIONAL REGULATOR"/>
    <property type="match status" value="1"/>
</dbReference>